<dbReference type="FunFam" id="3.30.160.60:FF:000056">
    <property type="entry name" value="Zinc finger and SCAN domain-containing 20"/>
    <property type="match status" value="1"/>
</dbReference>
<evidence type="ECO:0000256" key="6">
    <source>
        <dbReference type="ARBA" id="ARBA00022771"/>
    </source>
</evidence>
<feature type="domain" description="C2H2-type" evidence="13">
    <location>
        <begin position="328"/>
        <end position="355"/>
    </location>
</feature>
<evidence type="ECO:0000256" key="7">
    <source>
        <dbReference type="ARBA" id="ARBA00022833"/>
    </source>
</evidence>
<dbReference type="GO" id="GO:0005634">
    <property type="term" value="C:nucleus"/>
    <property type="evidence" value="ECO:0007669"/>
    <property type="project" value="UniProtKB-SubCell"/>
</dbReference>
<dbReference type="InterPro" id="IPR013087">
    <property type="entry name" value="Znf_C2H2_type"/>
</dbReference>
<comment type="similarity">
    <text evidence="3">Belongs to the krueppel C2H2-type zinc-finger protein family.</text>
</comment>
<dbReference type="AlphaFoldDB" id="A0A8C5PW67"/>
<keyword evidence="15" id="KW-1185">Reference proteome</keyword>
<evidence type="ECO:0000256" key="3">
    <source>
        <dbReference type="ARBA" id="ARBA00006991"/>
    </source>
</evidence>
<reference evidence="14" key="1">
    <citation type="submission" date="2025-08" db="UniProtKB">
        <authorList>
            <consortium name="Ensembl"/>
        </authorList>
    </citation>
    <scope>IDENTIFICATION</scope>
</reference>
<organism evidence="14 15">
    <name type="scientific">Leptobrachium leishanense</name>
    <name type="common">Leishan spiny toad</name>
    <dbReference type="NCBI Taxonomy" id="445787"/>
    <lineage>
        <taxon>Eukaryota</taxon>
        <taxon>Metazoa</taxon>
        <taxon>Chordata</taxon>
        <taxon>Craniata</taxon>
        <taxon>Vertebrata</taxon>
        <taxon>Euteleostomi</taxon>
        <taxon>Amphibia</taxon>
        <taxon>Batrachia</taxon>
        <taxon>Anura</taxon>
        <taxon>Pelobatoidea</taxon>
        <taxon>Megophryidae</taxon>
        <taxon>Leptobrachium</taxon>
    </lineage>
</organism>
<evidence type="ECO:0000256" key="8">
    <source>
        <dbReference type="ARBA" id="ARBA00023015"/>
    </source>
</evidence>
<dbReference type="OrthoDB" id="654211at2759"/>
<evidence type="ECO:0000313" key="14">
    <source>
        <dbReference type="Ensembl" id="ENSLLEP00000028378.1"/>
    </source>
</evidence>
<evidence type="ECO:0000313" key="15">
    <source>
        <dbReference type="Proteomes" id="UP000694569"/>
    </source>
</evidence>
<dbReference type="SUPFAM" id="SSF57667">
    <property type="entry name" value="beta-beta-alpha zinc fingers"/>
    <property type="match status" value="4"/>
</dbReference>
<feature type="domain" description="C2H2-type" evidence="13">
    <location>
        <begin position="272"/>
        <end position="299"/>
    </location>
</feature>
<evidence type="ECO:0000256" key="11">
    <source>
        <dbReference type="ARBA" id="ARBA00023242"/>
    </source>
</evidence>
<dbReference type="PROSITE" id="PS50157">
    <property type="entry name" value="ZINC_FINGER_C2H2_2"/>
    <property type="match status" value="7"/>
</dbReference>
<keyword evidence="8" id="KW-0805">Transcription regulation</keyword>
<feature type="domain" description="C2H2-type" evidence="13">
    <location>
        <begin position="384"/>
        <end position="411"/>
    </location>
</feature>
<evidence type="ECO:0000256" key="2">
    <source>
        <dbReference type="ARBA" id="ARBA00004123"/>
    </source>
</evidence>
<feature type="domain" description="C2H2-type" evidence="13">
    <location>
        <begin position="412"/>
        <end position="435"/>
    </location>
</feature>
<keyword evidence="7" id="KW-0862">Zinc</keyword>
<evidence type="ECO:0000256" key="4">
    <source>
        <dbReference type="ARBA" id="ARBA00022723"/>
    </source>
</evidence>
<evidence type="ECO:0000256" key="12">
    <source>
        <dbReference type="PROSITE-ProRule" id="PRU00042"/>
    </source>
</evidence>
<dbReference type="PROSITE" id="PS00028">
    <property type="entry name" value="ZINC_FINGER_C2H2_1"/>
    <property type="match status" value="7"/>
</dbReference>
<keyword evidence="6 12" id="KW-0863">Zinc-finger</keyword>
<evidence type="ECO:0000256" key="5">
    <source>
        <dbReference type="ARBA" id="ARBA00022737"/>
    </source>
</evidence>
<evidence type="ECO:0000259" key="13">
    <source>
        <dbReference type="PROSITE" id="PS50157"/>
    </source>
</evidence>
<accession>A0A8C5PW67</accession>
<dbReference type="Proteomes" id="UP000694569">
    <property type="component" value="Unplaced"/>
</dbReference>
<feature type="domain" description="C2H2-type" evidence="13">
    <location>
        <begin position="356"/>
        <end position="383"/>
    </location>
</feature>
<proteinExistence type="inferred from homology"/>
<evidence type="ECO:0000256" key="9">
    <source>
        <dbReference type="ARBA" id="ARBA00023125"/>
    </source>
</evidence>
<dbReference type="GO" id="GO:0000981">
    <property type="term" value="F:DNA-binding transcription factor activity, RNA polymerase II-specific"/>
    <property type="evidence" value="ECO:0007669"/>
    <property type="project" value="TreeGrafter"/>
</dbReference>
<dbReference type="FunFam" id="3.30.160.60:FF:000295">
    <property type="entry name" value="zinc finger protein 19"/>
    <property type="match status" value="1"/>
</dbReference>
<dbReference type="Ensembl" id="ENSLLET00000029487.1">
    <property type="protein sequence ID" value="ENSLLEP00000028378.1"/>
    <property type="gene ID" value="ENSLLEG00000018047.1"/>
</dbReference>
<dbReference type="SMART" id="SM00355">
    <property type="entry name" value="ZnF_C2H2"/>
    <property type="match status" value="7"/>
</dbReference>
<keyword evidence="4" id="KW-0479">Metal-binding</keyword>
<name>A0A8C5PW67_9ANUR</name>
<dbReference type="GeneTree" id="ENSGT00940000154715"/>
<dbReference type="PANTHER" id="PTHR24394:SF48">
    <property type="entry name" value="ZINC FINGER PROTEIN 771"/>
    <property type="match status" value="1"/>
</dbReference>
<feature type="domain" description="C2H2-type" evidence="13">
    <location>
        <begin position="244"/>
        <end position="271"/>
    </location>
</feature>
<evidence type="ECO:0000256" key="10">
    <source>
        <dbReference type="ARBA" id="ARBA00023163"/>
    </source>
</evidence>
<dbReference type="FunFam" id="3.30.160.60:FF:000478">
    <property type="entry name" value="Zinc finger protein 133"/>
    <property type="match status" value="2"/>
</dbReference>
<dbReference type="PANTHER" id="PTHR24394">
    <property type="entry name" value="ZINC FINGER PROTEIN"/>
    <property type="match status" value="1"/>
</dbReference>
<dbReference type="Gene3D" id="3.30.160.60">
    <property type="entry name" value="Classic Zinc Finger"/>
    <property type="match status" value="7"/>
</dbReference>
<dbReference type="GO" id="GO:0003677">
    <property type="term" value="F:DNA binding"/>
    <property type="evidence" value="ECO:0007669"/>
    <property type="project" value="UniProtKB-KW"/>
</dbReference>
<keyword evidence="11" id="KW-0539">Nucleus</keyword>
<keyword evidence="5" id="KW-0677">Repeat</keyword>
<sequence length="435" mass="49743">MVFCAKWNHNSQKPWCECVNPAFSLHLPPPQFLPHPPWLQSEALADPDYMSANPDELDSSTEERQASAVKMLKRDRKNTFLLNEQGISDCESGAQYKESSTKDGKREMIDDVRTKNYWALRSLGHRKMSIFNFSQKRCCSLRPRLLQRIKRERDDEAYAPSHVNIKEEDAAAGEAAELPRRVVSDVAKSSVALSDYATGNIANQNPQGESYGRRQKSRNIQRQYFIQGPHLIRKVIVGQRQKSYKCPECGKCFNCNSSLIVHQRTHTGEKPYMCLECGRRFGQSSNLIRHQNIHSRDKPFLCSECGECFSLISSLVTHRRIHTGEKPFVCSECGKRFSCKSHLIIHERTHTGEKPFVCSECGKCFTHTSNLNKHQIIHTGEKPFLCSQCGECFGCNSSLVRHEKIHTGEKPFTCSECGKRFGRRSHLVRHQKIHT</sequence>
<dbReference type="FunFam" id="3.30.160.60:FF:001156">
    <property type="entry name" value="Zinc finger protein 407"/>
    <property type="match status" value="1"/>
</dbReference>
<dbReference type="FunFam" id="3.30.160.60:FF:001155">
    <property type="entry name" value="Zinc finger 30C"/>
    <property type="match status" value="1"/>
</dbReference>
<dbReference type="InterPro" id="IPR036236">
    <property type="entry name" value="Znf_C2H2_sf"/>
</dbReference>
<comment type="subcellular location">
    <subcellularLocation>
        <location evidence="2">Nucleus</location>
    </subcellularLocation>
</comment>
<evidence type="ECO:0000256" key="1">
    <source>
        <dbReference type="ARBA" id="ARBA00003767"/>
    </source>
</evidence>
<feature type="domain" description="C2H2-type" evidence="13">
    <location>
        <begin position="300"/>
        <end position="327"/>
    </location>
</feature>
<dbReference type="FunFam" id="3.30.160.60:FF:000358">
    <property type="entry name" value="zinc finger protein 24"/>
    <property type="match status" value="1"/>
</dbReference>
<dbReference type="GO" id="GO:0008270">
    <property type="term" value="F:zinc ion binding"/>
    <property type="evidence" value="ECO:0007669"/>
    <property type="project" value="UniProtKB-KW"/>
</dbReference>
<comment type="function">
    <text evidence="1">May be involved in transcriptional regulation.</text>
</comment>
<keyword evidence="9" id="KW-0238">DNA-binding</keyword>
<dbReference type="Pfam" id="PF00096">
    <property type="entry name" value="zf-C2H2"/>
    <property type="match status" value="6"/>
</dbReference>
<protein>
    <recommendedName>
        <fullName evidence="13">C2H2-type domain-containing protein</fullName>
    </recommendedName>
</protein>
<keyword evidence="10" id="KW-0804">Transcription</keyword>
<reference evidence="14" key="2">
    <citation type="submission" date="2025-09" db="UniProtKB">
        <authorList>
            <consortium name="Ensembl"/>
        </authorList>
    </citation>
    <scope>IDENTIFICATION</scope>
</reference>